<dbReference type="InterPro" id="IPR057326">
    <property type="entry name" value="KR_dom"/>
</dbReference>
<dbReference type="InterPro" id="IPR006162">
    <property type="entry name" value="Ppantetheine_attach_site"/>
</dbReference>
<dbReference type="SUPFAM" id="SSF51735">
    <property type="entry name" value="NAD(P)-binding Rossmann-fold domains"/>
    <property type="match status" value="1"/>
</dbReference>
<dbReference type="GO" id="GO:0004312">
    <property type="term" value="F:fatty acid synthase activity"/>
    <property type="evidence" value="ECO:0007669"/>
    <property type="project" value="TreeGrafter"/>
</dbReference>
<feature type="domain" description="Ketosynthase family 3 (KS3)" evidence="8">
    <location>
        <begin position="9"/>
        <end position="433"/>
    </location>
</feature>
<dbReference type="GO" id="GO:0004315">
    <property type="term" value="F:3-oxoacyl-[acyl-carrier-protein] synthase activity"/>
    <property type="evidence" value="ECO:0007669"/>
    <property type="project" value="InterPro"/>
</dbReference>
<dbReference type="InterPro" id="IPR049551">
    <property type="entry name" value="PKS_DH_C"/>
</dbReference>
<evidence type="ECO:0000256" key="4">
    <source>
        <dbReference type="ARBA" id="ARBA00022679"/>
    </source>
</evidence>
<keyword evidence="11" id="KW-1185">Reference proteome</keyword>
<dbReference type="SUPFAM" id="SSF47336">
    <property type="entry name" value="ACP-like"/>
    <property type="match status" value="1"/>
</dbReference>
<dbReference type="InterPro" id="IPR042104">
    <property type="entry name" value="PKS_dehydratase_sf"/>
</dbReference>
<evidence type="ECO:0000259" key="7">
    <source>
        <dbReference type="PROSITE" id="PS50075"/>
    </source>
</evidence>
<feature type="domain" description="Carrier" evidence="7">
    <location>
        <begin position="2356"/>
        <end position="2437"/>
    </location>
</feature>
<feature type="domain" description="PKS/mFAS DH" evidence="9">
    <location>
        <begin position="937"/>
        <end position="1237"/>
    </location>
</feature>
<dbReference type="InterPro" id="IPR016039">
    <property type="entry name" value="Thiolase-like"/>
</dbReference>
<keyword evidence="2" id="KW-0597">Phosphoprotein</keyword>
<dbReference type="CDD" id="cd00833">
    <property type="entry name" value="PKS"/>
    <property type="match status" value="1"/>
</dbReference>
<dbReference type="SMART" id="SM00826">
    <property type="entry name" value="PKS_DH"/>
    <property type="match status" value="1"/>
</dbReference>
<gene>
    <name evidence="10" type="ORF">N7468_002621</name>
</gene>
<dbReference type="GeneID" id="83199221"/>
<keyword evidence="4" id="KW-0808">Transferase</keyword>
<dbReference type="InterPro" id="IPR016036">
    <property type="entry name" value="Malonyl_transacylase_ACP-bd"/>
</dbReference>
<comment type="caution">
    <text evidence="10">The sequence shown here is derived from an EMBL/GenBank/DDBJ whole genome shotgun (WGS) entry which is preliminary data.</text>
</comment>
<dbReference type="InterPro" id="IPR036291">
    <property type="entry name" value="NAD(P)-bd_dom_sf"/>
</dbReference>
<dbReference type="InterPro" id="IPR029063">
    <property type="entry name" value="SAM-dependent_MTases_sf"/>
</dbReference>
<dbReference type="GO" id="GO:0008168">
    <property type="term" value="F:methyltransferase activity"/>
    <property type="evidence" value="ECO:0007669"/>
    <property type="project" value="UniProtKB-KW"/>
</dbReference>
<dbReference type="SMART" id="SM00823">
    <property type="entry name" value="PKS_PP"/>
    <property type="match status" value="1"/>
</dbReference>
<name>A0A9W9PIV8_9EURO</name>
<evidence type="ECO:0000256" key="1">
    <source>
        <dbReference type="ARBA" id="ARBA00022450"/>
    </source>
</evidence>
<dbReference type="Pfam" id="PF02801">
    <property type="entry name" value="Ketoacyl-synt_C"/>
    <property type="match status" value="1"/>
</dbReference>
<dbReference type="SMART" id="SM00825">
    <property type="entry name" value="PKS_KS"/>
    <property type="match status" value="1"/>
</dbReference>
<feature type="active site" description="Proton acceptor; for dehydratase activity" evidence="6">
    <location>
        <position position="969"/>
    </location>
</feature>
<dbReference type="InterPro" id="IPR013217">
    <property type="entry name" value="Methyltransf_12"/>
</dbReference>
<dbReference type="InterPro" id="IPR049552">
    <property type="entry name" value="PKS_DH_N"/>
</dbReference>
<dbReference type="PROSITE" id="PS50075">
    <property type="entry name" value="CARRIER"/>
    <property type="match status" value="1"/>
</dbReference>
<dbReference type="Pfam" id="PF08242">
    <property type="entry name" value="Methyltransf_12"/>
    <property type="match status" value="1"/>
</dbReference>
<dbReference type="InterPro" id="IPR009081">
    <property type="entry name" value="PP-bd_ACP"/>
</dbReference>
<reference evidence="10" key="1">
    <citation type="submission" date="2022-11" db="EMBL/GenBank/DDBJ databases">
        <authorList>
            <person name="Petersen C."/>
        </authorList>
    </citation>
    <scope>NUCLEOTIDE SEQUENCE</scope>
    <source>
        <strain evidence="10">IBT 19713</strain>
    </source>
</reference>
<dbReference type="Gene3D" id="3.40.50.720">
    <property type="entry name" value="NAD(P)-binding Rossmann-like Domain"/>
    <property type="match status" value="1"/>
</dbReference>
<keyword evidence="1" id="KW-0596">Phosphopantetheine</keyword>
<dbReference type="Gene3D" id="3.10.129.110">
    <property type="entry name" value="Polyketide synthase dehydratase"/>
    <property type="match status" value="1"/>
</dbReference>
<dbReference type="Pfam" id="PF08659">
    <property type="entry name" value="KR"/>
    <property type="match status" value="1"/>
</dbReference>
<sequence>MPNDRNIGNEPIAIVGSACRFPGDAISPSKLWELVKEPRDVLSLIPKSRFNAAAFYHPDGSHHGTSNVRHSYVLSDDIRYFDAQFFGTKPVEANAMDPQQRLLLEAVYEGMESAGIPMEKLRGSNTGVYVGVMTNDYGDLMGKDIQMFPTYFASGISRCILANRISYFFDWHGPSMTVDTACSASLTAMHQAVQSLRSGEANVVVAAGSNLLLGPEQYVAESKLKMLSPNGRSKMWDKDADGYARGEGIAAVILKRLSDALADGDHIECVVRETGVNQDGKTKGITMPSPSAQADLIRSTYERAGLDLSKASDRPQYFEAHGTGTPAGDPVEAEAISTAFFGSQPNYYRDDTQEPPLYVGSIKTIIGHTEGTAGLAAVLKASLALQHGIPFYGNLRILDEAQKWPERSPRAPRRASVNSFGFGGANAHAILESFENTSAQNESVDEEAEIFTPFNFSAASEKSLMTNLKSYFNFLTSHPMTNLQDLSWTLNCRRSTLPVRLSIAASSVDSLIYSLDQAAQSPSSNVKLAGQTTSMEAPKLLAVFTGQGAQWAAMGAELITSSNLATNCIARLDRSLQALPVESRPKWSLKDEILKDKTSSRISEALFSQTICTAIQILLVDLLEAAGVSFTAVVGHSSGEIAAGYAAGYISAEDAIRVAYYRGWSLQYAASQSGANGAMMAVGTSFEDAKELCAFEDLDGRLCVAASNSPTSVTLSGDADAIEEAKYILEDENKFVRLLKVDRAYHSHHMLPCASPYIDATRKCGIEVLCPSEDRPRWISSVYGKDIKEVQDSLRGEYWSNNMIHPVLFSDALAVAIKECGPFDMAIEIGPHPALKGPGLETITERIGRSIPYSGTLSRGKNSREAFASALGDIWASIGENVVDFSSFQHKMIGSKGKQERQPLKGLPSYSWDHDRTYWHESRMSLEFKNGNVDHFHSLLGTKTPDATPMDLRWRNFLFTRELPWLKHHQVQGQIVFPAAGYISAAVEIILEEYGLGSIQLIEFNDTIIGQALLLDEAAGVEVIFTLKITETIQRTVKGVYNCYSAPKKTGTPMLLHASAQVSISLGPPTNDILPAQDDTNEIPLAVDPKRFYDSVSDLGFGYTGPFHALSDLRRRMDEATGKIAVPLHAEYGAPLLIHPAPLDAALQAIMLAYSFPGDGRMLNIQLPTKIDRLRINPKVLSQSATPGSYLPFRSSAITTSFSDLSGDVDMYSSDGVNTAIQLEGLHTTPLTPFSSENDVPMFTKVTWNLEAPAQRKLETPVIEFAADYTLSLDLERISHHYLRRLHQTIPLPENTDIAQHHKYFLKYASYCAAHVQSGSHPFAKPEWADDTADDILKVFERHAESFEVKLIRQIGEDLPSIVTGRQTLLDVIVKDRSLERFYRETFGIDTYLQELGSIAGLISNRYPHMKILEIGAGEGEATESILREIGTAFTSYTCTDFLKSQVENLHENLQGRNPRMAFQVLDIEKDIADQGYAEESFDLVVASMSLYATKCLQTTLANVRRLIKPGGYLILLEATDPNVMRLGLILGSLQAWWMGHSEGRNITPFVSVQKWNELLKSSGFSGIDRCMPHSKELPVPFSLMVAQATDDRVDFLRDPVAVHHAKLGVKSLTIVGGKTPSTSALVSNIKKAVSKHYESVSVSPSLSDIIPDELPVMGTVLSLTELDEPFFPSMTPNAFKSFQSVFERSENVLWVAHGAQGPNPFGKMLLGVQRTAAVEMPHLRQQFLNFCSGEDVSGDLIAERLLVFEALNLGEQDKWSGPLLWSAEPEIYFKDGDAMIPRVKLDSTRNDRYNSNKRLIIKDSDRRTLTVTVQQSGNRYMVLEQAPVKSTYSDRIQINVSSSLLRSVRVTETDHLFLLVGSDAQTNHFWITLSEQLASRVDVPRSWLIKCGESKAEAMGAMLKVYNQLLAQSLIGQALPGSKVAVIDPDFSLAAVLQEYSHQSGVELVLFTTTENSCCLPWIFIHPNHTQRGVRDRIPKNITKLLSIGDNNDVLSRISASLPAHCKVETEMTITMQDSQYSSALSRTDQVALHLQHAWNRASCSPSPINLHRLPILGISEVIESSSANQKQSILSWEGESLPVQILPASKKVKFAGDKTYWLIGLTAGLGLTLFDGKWIQKMVDHGCTVRVFANDITDRESVYSTYHKIVETMPPVGGVAQGAMVLQDTMLLDLDLPRVESVLRPKVQGSLLLDELFSEDTLDFMIFFASMAAITGSAGQTAYNAANMFMTSLAAQRQKRGLASQAINIGAIVGNGYVTRELQLEQQKKVQEVGSSWMSEQDFQEIFAEGVISCMEEKGTSEICCCLKVDDDDTKDWIMNPMFQHLVSKSNAMLSVDKKNRAGVMVKTQLLEATSHEEVLDIIKVSFTLKLQSALDTDPSKSVLELTPDELGVDSLVAVDLRSWFLKELAVDMPMLKIFSAGSISELLESSIDMVPAHLIPKVKLNTKTDEPPSKDADSRFLNAPAIKTVEDLPRRNKRKHQIIPFGVSPVSGR</sequence>
<reference evidence="10" key="2">
    <citation type="journal article" date="2023" name="IMA Fungus">
        <title>Comparative genomic study of the Penicillium genus elucidates a diverse pangenome and 15 lateral gene transfer events.</title>
        <authorList>
            <person name="Petersen C."/>
            <person name="Sorensen T."/>
            <person name="Nielsen M.R."/>
            <person name="Sondergaard T.E."/>
            <person name="Sorensen J.L."/>
            <person name="Fitzpatrick D.A."/>
            <person name="Frisvad J.C."/>
            <person name="Nielsen K.L."/>
        </authorList>
    </citation>
    <scope>NUCLEOTIDE SEQUENCE</scope>
    <source>
        <strain evidence="10">IBT 19713</strain>
    </source>
</reference>
<dbReference type="GO" id="GO:0031177">
    <property type="term" value="F:phosphopantetheine binding"/>
    <property type="evidence" value="ECO:0007669"/>
    <property type="project" value="InterPro"/>
</dbReference>
<dbReference type="GO" id="GO:1901336">
    <property type="term" value="P:lactone biosynthetic process"/>
    <property type="evidence" value="ECO:0007669"/>
    <property type="project" value="UniProtKB-ARBA"/>
</dbReference>
<dbReference type="SUPFAM" id="SSF52151">
    <property type="entry name" value="FabD/lysophospholipase-like"/>
    <property type="match status" value="1"/>
</dbReference>
<dbReference type="SMART" id="SM00827">
    <property type="entry name" value="PKS_AT"/>
    <property type="match status" value="1"/>
</dbReference>
<dbReference type="InterPro" id="IPR036736">
    <property type="entry name" value="ACP-like_sf"/>
</dbReference>
<dbReference type="InterPro" id="IPR014030">
    <property type="entry name" value="Ketoacyl_synth_N"/>
</dbReference>
<accession>A0A9W9PIV8</accession>
<dbReference type="InterPro" id="IPR032821">
    <property type="entry name" value="PKS_assoc"/>
</dbReference>
<evidence type="ECO:0000259" key="8">
    <source>
        <dbReference type="PROSITE" id="PS52004"/>
    </source>
</evidence>
<protein>
    <submittedName>
        <fullName evidence="10">Uncharacterized protein</fullName>
    </submittedName>
</protein>
<evidence type="ECO:0000256" key="2">
    <source>
        <dbReference type="ARBA" id="ARBA00022553"/>
    </source>
</evidence>
<dbReference type="CDD" id="cd02440">
    <property type="entry name" value="AdoMet_MTases"/>
    <property type="match status" value="1"/>
</dbReference>
<evidence type="ECO:0000259" key="9">
    <source>
        <dbReference type="PROSITE" id="PS52019"/>
    </source>
</evidence>
<dbReference type="Pfam" id="PF00550">
    <property type="entry name" value="PP-binding"/>
    <property type="match status" value="1"/>
</dbReference>
<feature type="region of interest" description="N-terminal hotdog fold" evidence="6">
    <location>
        <begin position="937"/>
        <end position="1069"/>
    </location>
</feature>
<dbReference type="Proteomes" id="UP001150941">
    <property type="component" value="Unassembled WGS sequence"/>
</dbReference>
<dbReference type="PROSITE" id="PS52019">
    <property type="entry name" value="PKS_MFAS_DH"/>
    <property type="match status" value="1"/>
</dbReference>
<dbReference type="Pfam" id="PF16197">
    <property type="entry name" value="KAsynt_C_assoc"/>
    <property type="match status" value="1"/>
</dbReference>
<dbReference type="InterPro" id="IPR020807">
    <property type="entry name" value="PKS_DH"/>
</dbReference>
<dbReference type="Gene3D" id="3.40.366.10">
    <property type="entry name" value="Malonyl-Coenzyme A Acyl Carrier Protein, domain 2"/>
    <property type="match status" value="1"/>
</dbReference>
<dbReference type="GO" id="GO:0030639">
    <property type="term" value="P:polyketide biosynthetic process"/>
    <property type="evidence" value="ECO:0007669"/>
    <property type="project" value="UniProtKB-ARBA"/>
</dbReference>
<dbReference type="Gene3D" id="3.40.47.10">
    <property type="match status" value="1"/>
</dbReference>
<dbReference type="RefSeq" id="XP_058335059.1">
    <property type="nucleotide sequence ID" value="XM_058471918.1"/>
</dbReference>
<evidence type="ECO:0000313" key="11">
    <source>
        <dbReference type="Proteomes" id="UP001150941"/>
    </source>
</evidence>
<keyword evidence="3" id="KW-0489">Methyltransferase</keyword>
<dbReference type="SMART" id="SM00822">
    <property type="entry name" value="PKS_KR"/>
    <property type="match status" value="1"/>
</dbReference>
<organism evidence="10 11">
    <name type="scientific">Penicillium chermesinum</name>
    <dbReference type="NCBI Taxonomy" id="63820"/>
    <lineage>
        <taxon>Eukaryota</taxon>
        <taxon>Fungi</taxon>
        <taxon>Dikarya</taxon>
        <taxon>Ascomycota</taxon>
        <taxon>Pezizomycotina</taxon>
        <taxon>Eurotiomycetes</taxon>
        <taxon>Eurotiomycetidae</taxon>
        <taxon>Eurotiales</taxon>
        <taxon>Aspergillaceae</taxon>
        <taxon>Penicillium</taxon>
    </lineage>
</organism>
<dbReference type="InterPro" id="IPR020806">
    <property type="entry name" value="PKS_PP-bd"/>
</dbReference>
<dbReference type="Pfam" id="PF00698">
    <property type="entry name" value="Acyl_transf_1"/>
    <property type="match status" value="1"/>
</dbReference>
<dbReference type="Pfam" id="PF00109">
    <property type="entry name" value="ketoacyl-synt"/>
    <property type="match status" value="1"/>
</dbReference>
<dbReference type="OrthoDB" id="329835at2759"/>
<dbReference type="PROSITE" id="PS52004">
    <property type="entry name" value="KS3_2"/>
    <property type="match status" value="1"/>
</dbReference>
<evidence type="ECO:0000313" key="10">
    <source>
        <dbReference type="EMBL" id="KAJ5247638.1"/>
    </source>
</evidence>
<dbReference type="PROSITE" id="PS00012">
    <property type="entry name" value="PHOSPHOPANTETHEINE"/>
    <property type="match status" value="1"/>
</dbReference>
<dbReference type="InterPro" id="IPR014031">
    <property type="entry name" value="Ketoacyl_synth_C"/>
</dbReference>
<dbReference type="InterPro" id="IPR050091">
    <property type="entry name" value="PKS_NRPS_Biosynth_Enz"/>
</dbReference>
<feature type="region of interest" description="C-terminal hotdog fold" evidence="6">
    <location>
        <begin position="1084"/>
        <end position="1237"/>
    </location>
</feature>
<dbReference type="Pfam" id="PF14765">
    <property type="entry name" value="PS-DH"/>
    <property type="match status" value="1"/>
</dbReference>
<proteinExistence type="predicted"/>
<dbReference type="PROSITE" id="PS00606">
    <property type="entry name" value="KS3_1"/>
    <property type="match status" value="1"/>
</dbReference>
<dbReference type="PANTHER" id="PTHR43775:SF20">
    <property type="entry name" value="HYBRID PKS-NRPS SYNTHETASE APDA"/>
    <property type="match status" value="1"/>
</dbReference>
<dbReference type="EMBL" id="JAPQKS010000002">
    <property type="protein sequence ID" value="KAJ5247638.1"/>
    <property type="molecule type" value="Genomic_DNA"/>
</dbReference>
<dbReference type="Gene3D" id="3.40.50.150">
    <property type="entry name" value="Vaccinia Virus protein VP39"/>
    <property type="match status" value="1"/>
</dbReference>
<dbReference type="InterPro" id="IPR013968">
    <property type="entry name" value="PKS_KR"/>
</dbReference>
<dbReference type="GO" id="GO:0032259">
    <property type="term" value="P:methylation"/>
    <property type="evidence" value="ECO:0007669"/>
    <property type="project" value="UniProtKB-KW"/>
</dbReference>
<dbReference type="GO" id="GO:0006633">
    <property type="term" value="P:fatty acid biosynthetic process"/>
    <property type="evidence" value="ECO:0007669"/>
    <property type="project" value="InterPro"/>
</dbReference>
<dbReference type="Pfam" id="PF21089">
    <property type="entry name" value="PKS_DH_N"/>
    <property type="match status" value="1"/>
</dbReference>
<evidence type="ECO:0000256" key="6">
    <source>
        <dbReference type="PROSITE-ProRule" id="PRU01363"/>
    </source>
</evidence>
<evidence type="ECO:0000256" key="5">
    <source>
        <dbReference type="ARBA" id="ARBA00023268"/>
    </source>
</evidence>
<dbReference type="InterPro" id="IPR016035">
    <property type="entry name" value="Acyl_Trfase/lysoPLipase"/>
</dbReference>
<dbReference type="SUPFAM" id="SSF53901">
    <property type="entry name" value="Thiolase-like"/>
    <property type="match status" value="1"/>
</dbReference>
<evidence type="ECO:0000256" key="3">
    <source>
        <dbReference type="ARBA" id="ARBA00022603"/>
    </source>
</evidence>
<dbReference type="InterPro" id="IPR049900">
    <property type="entry name" value="PKS_mFAS_DH"/>
</dbReference>
<dbReference type="InterPro" id="IPR001227">
    <property type="entry name" value="Ac_transferase_dom_sf"/>
</dbReference>
<dbReference type="PANTHER" id="PTHR43775">
    <property type="entry name" value="FATTY ACID SYNTHASE"/>
    <property type="match status" value="1"/>
</dbReference>
<dbReference type="InterPro" id="IPR014043">
    <property type="entry name" value="Acyl_transferase_dom"/>
</dbReference>
<dbReference type="InterPro" id="IPR018201">
    <property type="entry name" value="Ketoacyl_synth_AS"/>
</dbReference>
<keyword evidence="5" id="KW-0511">Multifunctional enzyme</keyword>
<dbReference type="SUPFAM" id="SSF53335">
    <property type="entry name" value="S-adenosyl-L-methionine-dependent methyltransferases"/>
    <property type="match status" value="1"/>
</dbReference>
<feature type="active site" description="Proton donor; for dehydratase activity" evidence="6">
    <location>
        <position position="1144"/>
    </location>
</feature>
<dbReference type="InterPro" id="IPR020841">
    <property type="entry name" value="PKS_Beta-ketoAc_synthase_dom"/>
</dbReference>
<dbReference type="SUPFAM" id="SSF55048">
    <property type="entry name" value="Probable ACP-binding domain of malonyl-CoA ACP transacylase"/>
    <property type="match status" value="1"/>
</dbReference>